<sequence>MQPTNHLDIEAIDSLAEAIKKFNGGLVLVSHDFRLIDQVADQIWICEGGKVTVWKDDIRAYKKMLAKKMGLGGVPGNK</sequence>
<dbReference type="InterPro" id="IPR027417">
    <property type="entry name" value="P-loop_NTPase"/>
</dbReference>
<gene>
    <name evidence="2" type="ORF">HaLaN_22683</name>
</gene>
<keyword evidence="1" id="KW-0677">Repeat</keyword>
<accession>A0A699ZR72</accession>
<dbReference type="EMBL" id="BLLF01002640">
    <property type="protein sequence ID" value="GFH24821.1"/>
    <property type="molecule type" value="Genomic_DNA"/>
</dbReference>
<organism evidence="2 3">
    <name type="scientific">Haematococcus lacustris</name>
    <name type="common">Green alga</name>
    <name type="synonym">Haematococcus pluvialis</name>
    <dbReference type="NCBI Taxonomy" id="44745"/>
    <lineage>
        <taxon>Eukaryota</taxon>
        <taxon>Viridiplantae</taxon>
        <taxon>Chlorophyta</taxon>
        <taxon>core chlorophytes</taxon>
        <taxon>Chlorophyceae</taxon>
        <taxon>CS clade</taxon>
        <taxon>Chlamydomonadales</taxon>
        <taxon>Haematococcaceae</taxon>
        <taxon>Haematococcus</taxon>
    </lineage>
</organism>
<dbReference type="Proteomes" id="UP000485058">
    <property type="component" value="Unassembled WGS sequence"/>
</dbReference>
<comment type="caution">
    <text evidence="2">The sequence shown here is derived from an EMBL/GenBank/DDBJ whole genome shotgun (WGS) entry which is preliminary data.</text>
</comment>
<dbReference type="SUPFAM" id="SSF52540">
    <property type="entry name" value="P-loop containing nucleoside triphosphate hydrolases"/>
    <property type="match status" value="1"/>
</dbReference>
<keyword evidence="3" id="KW-1185">Reference proteome</keyword>
<dbReference type="InterPro" id="IPR050611">
    <property type="entry name" value="ABCF"/>
</dbReference>
<proteinExistence type="predicted"/>
<evidence type="ECO:0000256" key="1">
    <source>
        <dbReference type="ARBA" id="ARBA00022737"/>
    </source>
</evidence>
<evidence type="ECO:0000313" key="3">
    <source>
        <dbReference type="Proteomes" id="UP000485058"/>
    </source>
</evidence>
<dbReference type="Gene3D" id="3.40.50.300">
    <property type="entry name" value="P-loop containing nucleotide triphosphate hydrolases"/>
    <property type="match status" value="1"/>
</dbReference>
<evidence type="ECO:0000313" key="2">
    <source>
        <dbReference type="EMBL" id="GFH24821.1"/>
    </source>
</evidence>
<name>A0A699ZR72_HAELA</name>
<dbReference type="PANTHER" id="PTHR19211:SF15">
    <property type="entry name" value="ATP-BINDING CASSETTE SUB-FAMILY F MEMBER 2"/>
    <property type="match status" value="1"/>
</dbReference>
<protein>
    <recommendedName>
        <fullName evidence="4">ABC transporter domain-containing protein</fullName>
    </recommendedName>
</protein>
<dbReference type="GO" id="GO:0005524">
    <property type="term" value="F:ATP binding"/>
    <property type="evidence" value="ECO:0007669"/>
    <property type="project" value="TreeGrafter"/>
</dbReference>
<evidence type="ECO:0008006" key="4">
    <source>
        <dbReference type="Google" id="ProtNLM"/>
    </source>
</evidence>
<reference evidence="2 3" key="1">
    <citation type="submission" date="2020-02" db="EMBL/GenBank/DDBJ databases">
        <title>Draft genome sequence of Haematococcus lacustris strain NIES-144.</title>
        <authorList>
            <person name="Morimoto D."/>
            <person name="Nakagawa S."/>
            <person name="Yoshida T."/>
            <person name="Sawayama S."/>
        </authorList>
    </citation>
    <scope>NUCLEOTIDE SEQUENCE [LARGE SCALE GENOMIC DNA]</scope>
    <source>
        <strain evidence="2 3">NIES-144</strain>
    </source>
</reference>
<dbReference type="AlphaFoldDB" id="A0A699ZR72"/>
<dbReference type="PANTHER" id="PTHR19211">
    <property type="entry name" value="ATP-BINDING TRANSPORT PROTEIN-RELATED"/>
    <property type="match status" value="1"/>
</dbReference>